<feature type="compositionally biased region" description="Basic residues" evidence="1">
    <location>
        <begin position="373"/>
        <end position="387"/>
    </location>
</feature>
<feature type="domain" description="Fibronectin type-III" evidence="4">
    <location>
        <begin position="141"/>
        <end position="247"/>
    </location>
</feature>
<feature type="compositionally biased region" description="Low complexity" evidence="1">
    <location>
        <begin position="625"/>
        <end position="645"/>
    </location>
</feature>
<keyword evidence="3" id="KW-0732">Signal</keyword>
<organism evidence="5">
    <name type="scientific">Amphimedon queenslandica</name>
    <name type="common">Sponge</name>
    <dbReference type="NCBI Taxonomy" id="400682"/>
    <lineage>
        <taxon>Eukaryota</taxon>
        <taxon>Metazoa</taxon>
        <taxon>Porifera</taxon>
        <taxon>Demospongiae</taxon>
        <taxon>Heteroscleromorpha</taxon>
        <taxon>Haplosclerida</taxon>
        <taxon>Niphatidae</taxon>
        <taxon>Amphimedon</taxon>
    </lineage>
</organism>
<accession>A0A1X7V1S0</accession>
<dbReference type="SUPFAM" id="SSF49265">
    <property type="entry name" value="Fibronectin type III"/>
    <property type="match status" value="1"/>
</dbReference>
<feature type="compositionally biased region" description="Polar residues" evidence="1">
    <location>
        <begin position="503"/>
        <end position="516"/>
    </location>
</feature>
<feature type="compositionally biased region" description="Polar residues" evidence="1">
    <location>
        <begin position="704"/>
        <end position="724"/>
    </location>
</feature>
<reference evidence="5" key="2">
    <citation type="submission" date="2017-05" db="UniProtKB">
        <authorList>
            <consortium name="EnsemblMetazoa"/>
        </authorList>
    </citation>
    <scope>IDENTIFICATION</scope>
</reference>
<feature type="transmembrane region" description="Helical" evidence="2">
    <location>
        <begin position="259"/>
        <end position="283"/>
    </location>
</feature>
<dbReference type="EnsemblMetazoa" id="Aqu2.1.33734_001">
    <property type="protein sequence ID" value="Aqu2.1.33734_001"/>
    <property type="gene ID" value="Aqu2.1.33734"/>
</dbReference>
<dbReference type="InParanoid" id="A0A1X7V1S0"/>
<feature type="compositionally biased region" description="Polar residues" evidence="1">
    <location>
        <begin position="460"/>
        <end position="470"/>
    </location>
</feature>
<dbReference type="PROSITE" id="PS50853">
    <property type="entry name" value="FN3"/>
    <property type="match status" value="2"/>
</dbReference>
<dbReference type="InterPro" id="IPR013783">
    <property type="entry name" value="Ig-like_fold"/>
</dbReference>
<protein>
    <recommendedName>
        <fullName evidence="4">Fibronectin type-III domain-containing protein</fullName>
    </recommendedName>
</protein>
<dbReference type="InterPro" id="IPR003961">
    <property type="entry name" value="FN3_dom"/>
</dbReference>
<keyword evidence="6" id="KW-1185">Reference proteome</keyword>
<sequence length="724" mass="79334">MALGCSLRGLALYSLLFSIVGLGSARDVSDISFENDGPSSGYHPQNFNATESQTLPGVMMLRWDPPSNITSVIGYQVLYWRPSTSSYSYINVTLENTTADTDRLPGFTEYYFSVRSRLEDRFSLAVQPVSRCTISRPPDGIPMVINHTSPYNEDYTQIKLYWSGINDSSWNGINNTYIVDMFDVTTDVTTNNRGRYFIPRSAARDVYDITVTSLTVEHEYLVYVYASSSGGLGYPSNPYRVFITSPTVTPTVQPTTRTWQFYVIIIPSVIGLAIFIAAIILCIKLCLGRNKRNVSYVRDINKNIEDGTVMNSRMPARFDSARLSNQNRPLPPNPHTPTPSAMSVNARLIKDYSPPFDHAFSEYPPGSYPHQQQHSHLHHQFSHHSHHHPIDLHVGDPGPVMGMDTRMRANSATSPHYPTLSQPLSDMSSVTPTSVFAESSNPGQSQGLSQGHTHHHAQRFLSNRSPVSPTNPNPYEVPNESESGHHSVSPPGHHHTLPGTRRPLTTNHSTGQFYPISSSHPHHGPTSPFSQGNMDMFQFESAPPVPPHRSTTNLGQGIRASPPDADYSEIPDDSPTEKPPPAPYDNQGSPIQSEQYNSYSDIPTAVSPYNIGVIGGGGHKEKMSPGHSSLSESISSFSTDSQSTSPARGAVGPSHGHMRGTNVSPSYRGRGNSQTNGSIPRSGSKSHQNVEPHRSPESSAPYLSPTSIKSSSNSDTRTTSPPSQ</sequence>
<evidence type="ECO:0000256" key="1">
    <source>
        <dbReference type="SAM" id="MobiDB-lite"/>
    </source>
</evidence>
<keyword evidence="2" id="KW-0472">Membrane</keyword>
<feature type="region of interest" description="Disordered" evidence="1">
    <location>
        <begin position="360"/>
        <end position="595"/>
    </location>
</feature>
<reference evidence="6" key="1">
    <citation type="journal article" date="2010" name="Nature">
        <title>The Amphimedon queenslandica genome and the evolution of animal complexity.</title>
        <authorList>
            <person name="Srivastava M."/>
            <person name="Simakov O."/>
            <person name="Chapman J."/>
            <person name="Fahey B."/>
            <person name="Gauthier M.E."/>
            <person name="Mitros T."/>
            <person name="Richards G.S."/>
            <person name="Conaco C."/>
            <person name="Dacre M."/>
            <person name="Hellsten U."/>
            <person name="Larroux C."/>
            <person name="Putnam N.H."/>
            <person name="Stanke M."/>
            <person name="Adamska M."/>
            <person name="Darling A."/>
            <person name="Degnan S.M."/>
            <person name="Oakley T.H."/>
            <person name="Plachetzki D.C."/>
            <person name="Zhai Y."/>
            <person name="Adamski M."/>
            <person name="Calcino A."/>
            <person name="Cummins S.F."/>
            <person name="Goodstein D.M."/>
            <person name="Harris C."/>
            <person name="Jackson D.J."/>
            <person name="Leys S.P."/>
            <person name="Shu S."/>
            <person name="Woodcroft B.J."/>
            <person name="Vervoort M."/>
            <person name="Kosik K.S."/>
            <person name="Manning G."/>
            <person name="Degnan B.M."/>
            <person name="Rokhsar D.S."/>
        </authorList>
    </citation>
    <scope>NUCLEOTIDE SEQUENCE [LARGE SCALE GENOMIC DNA]</scope>
</reference>
<feature type="region of interest" description="Disordered" evidence="1">
    <location>
        <begin position="616"/>
        <end position="724"/>
    </location>
</feature>
<dbReference type="InterPro" id="IPR036116">
    <property type="entry name" value="FN3_sf"/>
</dbReference>
<evidence type="ECO:0000313" key="6">
    <source>
        <dbReference type="Proteomes" id="UP000007879"/>
    </source>
</evidence>
<dbReference type="EnsemblMetazoa" id="XM_019995564.1">
    <property type="protein sequence ID" value="XP_019851123.1"/>
    <property type="gene ID" value="LOC109581455"/>
</dbReference>
<feature type="compositionally biased region" description="Polar residues" evidence="1">
    <location>
        <begin position="661"/>
        <end position="687"/>
    </location>
</feature>
<dbReference type="SMART" id="SM00060">
    <property type="entry name" value="FN3"/>
    <property type="match status" value="2"/>
</dbReference>
<keyword evidence="2" id="KW-1133">Transmembrane helix</keyword>
<dbReference type="Gene3D" id="2.60.40.10">
    <property type="entry name" value="Immunoglobulins"/>
    <property type="match status" value="2"/>
</dbReference>
<dbReference type="Proteomes" id="UP000007879">
    <property type="component" value="Unassembled WGS sequence"/>
</dbReference>
<feature type="compositionally biased region" description="Polar residues" evidence="1">
    <location>
        <begin position="408"/>
        <end position="451"/>
    </location>
</feature>
<proteinExistence type="predicted"/>
<feature type="domain" description="Fibronectin type-III" evidence="4">
    <location>
        <begin position="43"/>
        <end position="138"/>
    </location>
</feature>
<dbReference type="KEGG" id="aqu:109581455"/>
<evidence type="ECO:0000313" key="5">
    <source>
        <dbReference type="EnsemblMetazoa" id="Aqu2.1.33734_001"/>
    </source>
</evidence>
<name>A0A1X7V1S0_AMPQE</name>
<dbReference type="CDD" id="cd00063">
    <property type="entry name" value="FN3"/>
    <property type="match status" value="1"/>
</dbReference>
<keyword evidence="2" id="KW-0812">Transmembrane</keyword>
<evidence type="ECO:0000256" key="2">
    <source>
        <dbReference type="SAM" id="Phobius"/>
    </source>
</evidence>
<feature type="chain" id="PRO_5013005171" description="Fibronectin type-III domain-containing protein" evidence="3">
    <location>
        <begin position="26"/>
        <end position="724"/>
    </location>
</feature>
<evidence type="ECO:0000256" key="3">
    <source>
        <dbReference type="SAM" id="SignalP"/>
    </source>
</evidence>
<feature type="signal peptide" evidence="3">
    <location>
        <begin position="1"/>
        <end position="25"/>
    </location>
</feature>
<gene>
    <name evidence="5" type="primary">109581455</name>
</gene>
<dbReference type="AlphaFoldDB" id="A0A1X7V1S0"/>
<evidence type="ECO:0000259" key="4">
    <source>
        <dbReference type="PROSITE" id="PS50853"/>
    </source>
</evidence>
<feature type="compositionally biased region" description="Polar residues" evidence="1">
    <location>
        <begin position="586"/>
        <end position="595"/>
    </location>
</feature>